<dbReference type="Proteomes" id="UP000245060">
    <property type="component" value="Unassembled WGS sequence"/>
</dbReference>
<dbReference type="EMBL" id="BQYH01000020">
    <property type="protein sequence ID" value="GKU73177.1"/>
    <property type="molecule type" value="Genomic_DNA"/>
</dbReference>
<reference evidence="3" key="2">
    <citation type="submission" date="2018-04" db="EMBL/GenBank/DDBJ databases">
        <title>Draft genome sequence of Mycobacterium montefiorense isolated from Japanese black salamander.</title>
        <authorList>
            <person name="Fukano H."/>
            <person name="Yoshida M."/>
            <person name="Shimizu A."/>
            <person name="Iwao H."/>
            <person name="Kurata O."/>
            <person name="Katayama Y."/>
            <person name="Omatsu T."/>
            <person name="Mizutani T."/>
            <person name="Wada S."/>
            <person name="Hoshino Y."/>
        </authorList>
    </citation>
    <scope>NUCLEOTIDE SEQUENCE [LARGE SCALE GENOMIC DNA]</scope>
    <source>
        <strain evidence="3">BS</strain>
    </source>
</reference>
<gene>
    <name evidence="1" type="ORF">MmonteBS_18370</name>
    <name evidence="2" type="ORF">NJB18185_29480</name>
</gene>
<evidence type="ECO:0000313" key="3">
    <source>
        <dbReference type="Proteomes" id="UP000245060"/>
    </source>
</evidence>
<reference evidence="1" key="1">
    <citation type="journal article" date="2018" name="Genome Announc.">
        <title>Draft Genome Sequence of Mycobacterium montefiorense Isolated from Japanese Black Salamander (Hynobius nigrescens).</title>
        <authorList>
            <person name="Fukano H."/>
            <person name="Yoshida M."/>
            <person name="Shimizu A."/>
            <person name="Iwao H."/>
            <person name="Katayama Y."/>
            <person name="Omatsu T."/>
            <person name="Mizutani T."/>
            <person name="Kurata O."/>
            <person name="Wada S."/>
            <person name="Hoshino Y."/>
        </authorList>
    </citation>
    <scope>NUCLEOTIDE SEQUENCE</scope>
    <source>
        <strain evidence="1">BS</strain>
    </source>
</reference>
<protein>
    <submittedName>
        <fullName evidence="2">Uncharacterized protein</fullName>
    </submittedName>
</protein>
<organism evidence="2 4">
    <name type="scientific">Mycobacterium montefiorense</name>
    <dbReference type="NCBI Taxonomy" id="154654"/>
    <lineage>
        <taxon>Bacteria</taxon>
        <taxon>Bacillati</taxon>
        <taxon>Actinomycetota</taxon>
        <taxon>Actinomycetes</taxon>
        <taxon>Mycobacteriales</taxon>
        <taxon>Mycobacteriaceae</taxon>
        <taxon>Mycobacterium</taxon>
        <taxon>Mycobacterium simiae complex</taxon>
    </lineage>
</organism>
<keyword evidence="3" id="KW-1185">Reference proteome</keyword>
<evidence type="ECO:0000313" key="1">
    <source>
        <dbReference type="EMBL" id="GBG37465.1"/>
    </source>
</evidence>
<comment type="caution">
    <text evidence="2">The sequence shown here is derived from an EMBL/GenBank/DDBJ whole genome shotgun (WGS) entry which is preliminary data.</text>
</comment>
<dbReference type="RefSeq" id="WP_108921645.1">
    <property type="nucleotide sequence ID" value="NZ_BFCH01000012.1"/>
</dbReference>
<reference evidence="2" key="3">
    <citation type="journal article" date="2022" name="Microbiol. Resour. Announc.">
        <title>Draft Genome Sequences of Eight Mycobacterium montefiorense Strains Isolated from Salamanders in Captivity.</title>
        <authorList>
            <person name="Komine T."/>
            <person name="Ihara H."/>
            <person name="Fukano H."/>
            <person name="Hoshino Y."/>
            <person name="Kurata O."/>
            <person name="Wada S."/>
        </authorList>
    </citation>
    <scope>NUCLEOTIDE SEQUENCE</scope>
    <source>
        <strain evidence="2">NJB18185</strain>
    </source>
</reference>
<sequence>MTKPPPTAAGIGVLELFAPEGNCVGTLIKQTADQPIRIAVPGRAEEDWPRVGDTQRTALRCPQSDKWFFPDTSLLQQKMIELINDDHNDKGGYFLY</sequence>
<evidence type="ECO:0000313" key="2">
    <source>
        <dbReference type="EMBL" id="GKU73177.1"/>
    </source>
</evidence>
<dbReference type="AlphaFoldDB" id="A0AA37UU83"/>
<dbReference type="Proteomes" id="UP001139505">
    <property type="component" value="Unassembled WGS sequence"/>
</dbReference>
<accession>A0AA37UU83</accession>
<evidence type="ECO:0000313" key="4">
    <source>
        <dbReference type="Proteomes" id="UP001139505"/>
    </source>
</evidence>
<name>A0AA37UU83_9MYCO</name>
<reference evidence="2" key="4">
    <citation type="submission" date="2022-04" db="EMBL/GenBank/DDBJ databases">
        <authorList>
            <person name="Komine T."/>
            <person name="Fukano H."/>
            <person name="Wada S."/>
        </authorList>
    </citation>
    <scope>NUCLEOTIDE SEQUENCE</scope>
    <source>
        <strain evidence="2">NJB18185</strain>
    </source>
</reference>
<proteinExistence type="predicted"/>
<dbReference type="EMBL" id="BFCH01000012">
    <property type="protein sequence ID" value="GBG37465.1"/>
    <property type="molecule type" value="Genomic_DNA"/>
</dbReference>